<sequence>MNKMAAVSADNGPGSEDCRNDWGKTCSTDSTNITAINLLQYVCKEKQAQTEKKKNRSRRSSCRNPKGDFSSVVMPLEEVVIREIGAHQSQPEIVRPVGDRLACVRNGAAPARPEMVRTQSAIVGCRGDHLAGIVGGTTGTQRTQRRIQSVLYEHSEPISSREGLTMRAGPTQEVAMKGKKQRRREGEGQKAEKRQSQGKEMHK</sequence>
<feature type="compositionally biased region" description="Basic and acidic residues" evidence="1">
    <location>
        <begin position="184"/>
        <end position="203"/>
    </location>
</feature>
<evidence type="ECO:0000313" key="2">
    <source>
        <dbReference type="EMBL" id="RUS80399.1"/>
    </source>
</evidence>
<dbReference type="EMBL" id="RQTK01000393">
    <property type="protein sequence ID" value="RUS80399.1"/>
    <property type="molecule type" value="Genomic_DNA"/>
</dbReference>
<gene>
    <name evidence="2" type="ORF">EGW08_011835</name>
</gene>
<dbReference type="Proteomes" id="UP000271974">
    <property type="component" value="Unassembled WGS sequence"/>
</dbReference>
<evidence type="ECO:0000313" key="3">
    <source>
        <dbReference type="Proteomes" id="UP000271974"/>
    </source>
</evidence>
<evidence type="ECO:0000256" key="1">
    <source>
        <dbReference type="SAM" id="MobiDB-lite"/>
    </source>
</evidence>
<comment type="caution">
    <text evidence="2">The sequence shown here is derived from an EMBL/GenBank/DDBJ whole genome shotgun (WGS) entry which is preliminary data.</text>
</comment>
<organism evidence="2 3">
    <name type="scientific">Elysia chlorotica</name>
    <name type="common">Eastern emerald elysia</name>
    <name type="synonym">Sea slug</name>
    <dbReference type="NCBI Taxonomy" id="188477"/>
    <lineage>
        <taxon>Eukaryota</taxon>
        <taxon>Metazoa</taxon>
        <taxon>Spiralia</taxon>
        <taxon>Lophotrochozoa</taxon>
        <taxon>Mollusca</taxon>
        <taxon>Gastropoda</taxon>
        <taxon>Heterobranchia</taxon>
        <taxon>Euthyneura</taxon>
        <taxon>Panpulmonata</taxon>
        <taxon>Sacoglossa</taxon>
        <taxon>Placobranchoidea</taxon>
        <taxon>Plakobranchidae</taxon>
        <taxon>Elysia</taxon>
    </lineage>
</organism>
<feature type="region of interest" description="Disordered" evidence="1">
    <location>
        <begin position="155"/>
        <end position="203"/>
    </location>
</feature>
<feature type="region of interest" description="Disordered" evidence="1">
    <location>
        <begin position="49"/>
        <end position="68"/>
    </location>
</feature>
<keyword evidence="3" id="KW-1185">Reference proteome</keyword>
<protein>
    <submittedName>
        <fullName evidence="2">Uncharacterized protein</fullName>
    </submittedName>
</protein>
<dbReference type="AlphaFoldDB" id="A0A3S0ZLB4"/>
<accession>A0A3S0ZLB4</accession>
<reference evidence="2 3" key="1">
    <citation type="submission" date="2019-01" db="EMBL/GenBank/DDBJ databases">
        <title>A draft genome assembly of the solar-powered sea slug Elysia chlorotica.</title>
        <authorList>
            <person name="Cai H."/>
            <person name="Li Q."/>
            <person name="Fang X."/>
            <person name="Li J."/>
            <person name="Curtis N.E."/>
            <person name="Altenburger A."/>
            <person name="Shibata T."/>
            <person name="Feng M."/>
            <person name="Maeda T."/>
            <person name="Schwartz J.A."/>
            <person name="Shigenobu S."/>
            <person name="Lundholm N."/>
            <person name="Nishiyama T."/>
            <person name="Yang H."/>
            <person name="Hasebe M."/>
            <person name="Li S."/>
            <person name="Pierce S.K."/>
            <person name="Wang J."/>
        </authorList>
    </citation>
    <scope>NUCLEOTIDE SEQUENCE [LARGE SCALE GENOMIC DNA]</scope>
    <source>
        <strain evidence="2">EC2010</strain>
        <tissue evidence="2">Whole organism of an adult</tissue>
    </source>
</reference>
<name>A0A3S0ZLB4_ELYCH</name>
<proteinExistence type="predicted"/>